<gene>
    <name evidence="1" type="ORF">BOTBODRAFT_180724</name>
</gene>
<reference evidence="2" key="1">
    <citation type="journal article" date="2014" name="Proc. Natl. Acad. Sci. U.S.A.">
        <title>Extensive sampling of basidiomycete genomes demonstrates inadequacy of the white-rot/brown-rot paradigm for wood decay fungi.</title>
        <authorList>
            <person name="Riley R."/>
            <person name="Salamov A.A."/>
            <person name="Brown D.W."/>
            <person name="Nagy L.G."/>
            <person name="Floudas D."/>
            <person name="Held B.W."/>
            <person name="Levasseur A."/>
            <person name="Lombard V."/>
            <person name="Morin E."/>
            <person name="Otillar R."/>
            <person name="Lindquist E.A."/>
            <person name="Sun H."/>
            <person name="LaButti K.M."/>
            <person name="Schmutz J."/>
            <person name="Jabbour D."/>
            <person name="Luo H."/>
            <person name="Baker S.E."/>
            <person name="Pisabarro A.G."/>
            <person name="Walton J.D."/>
            <person name="Blanchette R.A."/>
            <person name="Henrissat B."/>
            <person name="Martin F."/>
            <person name="Cullen D."/>
            <person name="Hibbett D.S."/>
            <person name="Grigoriev I.V."/>
        </authorList>
    </citation>
    <scope>NUCLEOTIDE SEQUENCE [LARGE SCALE GENOMIC DNA]</scope>
    <source>
        <strain evidence="2">FD-172 SS1</strain>
    </source>
</reference>
<dbReference type="InParanoid" id="A0A067LYK3"/>
<evidence type="ECO:0000313" key="1">
    <source>
        <dbReference type="EMBL" id="KDQ07445.1"/>
    </source>
</evidence>
<accession>A0A067LYK3</accession>
<keyword evidence="2" id="KW-1185">Reference proteome</keyword>
<dbReference type="Proteomes" id="UP000027195">
    <property type="component" value="Unassembled WGS sequence"/>
</dbReference>
<dbReference type="EMBL" id="KL198107">
    <property type="protein sequence ID" value="KDQ07445.1"/>
    <property type="molecule type" value="Genomic_DNA"/>
</dbReference>
<name>A0A067LYK3_BOTB1</name>
<proteinExistence type="predicted"/>
<sequence length="132" mass="14904">MATRGQYPLLDHHYLWIARAIKCFAQRFMPPGPDPPPLSQFYDCHLDCNRCFYLRNSYLGILPPITSCACSNCLLDAPTNPRALPAHTLPSPQQAYTCHLDCDRCFYLRNPLLGVPPASTFLCACPRCLLDM</sequence>
<evidence type="ECO:0000313" key="2">
    <source>
        <dbReference type="Proteomes" id="UP000027195"/>
    </source>
</evidence>
<organism evidence="1 2">
    <name type="scientific">Botryobasidium botryosum (strain FD-172 SS1)</name>
    <dbReference type="NCBI Taxonomy" id="930990"/>
    <lineage>
        <taxon>Eukaryota</taxon>
        <taxon>Fungi</taxon>
        <taxon>Dikarya</taxon>
        <taxon>Basidiomycota</taxon>
        <taxon>Agaricomycotina</taxon>
        <taxon>Agaricomycetes</taxon>
        <taxon>Cantharellales</taxon>
        <taxon>Botryobasidiaceae</taxon>
        <taxon>Botryobasidium</taxon>
    </lineage>
</organism>
<dbReference type="HOGENOM" id="CLU_1916752_0_0_1"/>
<dbReference type="AlphaFoldDB" id="A0A067LYK3"/>
<protein>
    <submittedName>
        <fullName evidence="1">Uncharacterized protein</fullName>
    </submittedName>
</protein>